<evidence type="ECO:0000259" key="23">
    <source>
        <dbReference type="SMART" id="SM00090"/>
    </source>
</evidence>
<keyword evidence="12 18" id="KW-0418">Kinase</keyword>
<gene>
    <name evidence="24" type="ORF">PRUPE_5G151200</name>
</gene>
<dbReference type="GO" id="GO:0046872">
    <property type="term" value="F:metal ion binding"/>
    <property type="evidence" value="ECO:0007669"/>
    <property type="project" value="UniProtKB-KW"/>
</dbReference>
<feature type="binding site" evidence="20">
    <location>
        <position position="267"/>
    </location>
    <ligand>
        <name>ATP</name>
        <dbReference type="ChEBI" id="CHEBI:30616"/>
    </ligand>
</feature>
<evidence type="ECO:0000256" key="8">
    <source>
        <dbReference type="ARBA" id="ARBA00022527"/>
    </source>
</evidence>
<keyword evidence="11 18" id="KW-0547">Nucleotide-binding</keyword>
<feature type="active site" description="Proton acceptor" evidence="19">
    <location>
        <position position="311"/>
    </location>
</feature>
<feature type="compositionally biased region" description="Basic and acidic residues" evidence="22">
    <location>
        <begin position="512"/>
        <end position="536"/>
    </location>
</feature>
<feature type="binding site" evidence="20">
    <location>
        <position position="195"/>
    </location>
    <ligand>
        <name>ATP</name>
        <dbReference type="ChEBI" id="CHEBI:30616"/>
    </ligand>
</feature>
<proteinExistence type="inferred from homology"/>
<dbReference type="GO" id="GO:0042254">
    <property type="term" value="P:ribosome biogenesis"/>
    <property type="evidence" value="ECO:0007669"/>
    <property type="project" value="UniProtKB-KW"/>
</dbReference>
<evidence type="ECO:0000256" key="15">
    <source>
        <dbReference type="ARBA" id="ARBA00022842"/>
    </source>
</evidence>
<evidence type="ECO:0000256" key="18">
    <source>
        <dbReference type="PIRNR" id="PIRNR038147"/>
    </source>
</evidence>
<comment type="catalytic activity">
    <reaction evidence="17 18">
        <text>L-seryl-[protein] + ATP = O-phospho-L-seryl-[protein] + ADP + H(+)</text>
        <dbReference type="Rhea" id="RHEA:17989"/>
        <dbReference type="Rhea" id="RHEA-COMP:9863"/>
        <dbReference type="Rhea" id="RHEA-COMP:11604"/>
        <dbReference type="ChEBI" id="CHEBI:15378"/>
        <dbReference type="ChEBI" id="CHEBI:29999"/>
        <dbReference type="ChEBI" id="CHEBI:30616"/>
        <dbReference type="ChEBI" id="CHEBI:83421"/>
        <dbReference type="ChEBI" id="CHEBI:456216"/>
        <dbReference type="EC" id="2.7.11.1"/>
    </reaction>
</comment>
<dbReference type="STRING" id="3760.A0A251PA95"/>
<organism evidence="24 25">
    <name type="scientific">Prunus persica</name>
    <name type="common">Peach</name>
    <name type="synonym">Amygdalus persica</name>
    <dbReference type="NCBI Taxonomy" id="3760"/>
    <lineage>
        <taxon>Eukaryota</taxon>
        <taxon>Viridiplantae</taxon>
        <taxon>Streptophyta</taxon>
        <taxon>Embryophyta</taxon>
        <taxon>Tracheophyta</taxon>
        <taxon>Spermatophyta</taxon>
        <taxon>Magnoliopsida</taxon>
        <taxon>eudicotyledons</taxon>
        <taxon>Gunneridae</taxon>
        <taxon>Pentapetalae</taxon>
        <taxon>rosids</taxon>
        <taxon>fabids</taxon>
        <taxon>Rosales</taxon>
        <taxon>Rosaceae</taxon>
        <taxon>Amygdaloideae</taxon>
        <taxon>Amygdaleae</taxon>
        <taxon>Prunus</taxon>
    </lineage>
</organism>
<evidence type="ECO:0000256" key="1">
    <source>
        <dbReference type="ARBA" id="ARBA00001946"/>
    </source>
</evidence>
<keyword evidence="7" id="KW-0690">Ribosome biogenesis</keyword>
<dbReference type="GO" id="GO:0005524">
    <property type="term" value="F:ATP binding"/>
    <property type="evidence" value="ECO:0007669"/>
    <property type="project" value="UniProtKB-KW"/>
</dbReference>
<keyword evidence="10" id="KW-0479">Metal-binding</keyword>
<dbReference type="GO" id="GO:0005737">
    <property type="term" value="C:cytoplasm"/>
    <property type="evidence" value="ECO:0007669"/>
    <property type="project" value="UniProtKB-SubCell"/>
</dbReference>
<evidence type="ECO:0000256" key="5">
    <source>
        <dbReference type="ARBA" id="ARBA00016038"/>
    </source>
</evidence>
<dbReference type="SUPFAM" id="SSF56112">
    <property type="entry name" value="Protein kinase-like (PK-like)"/>
    <property type="match status" value="1"/>
</dbReference>
<evidence type="ECO:0000256" key="22">
    <source>
        <dbReference type="SAM" id="MobiDB-lite"/>
    </source>
</evidence>
<evidence type="ECO:0000256" key="2">
    <source>
        <dbReference type="ARBA" id="ARBA00004496"/>
    </source>
</evidence>
<dbReference type="InterPro" id="IPR000687">
    <property type="entry name" value="RIO_kinase"/>
</dbReference>
<dbReference type="InterPro" id="IPR018934">
    <property type="entry name" value="RIO_dom"/>
</dbReference>
<evidence type="ECO:0000256" key="13">
    <source>
        <dbReference type="ARBA" id="ARBA00022801"/>
    </source>
</evidence>
<keyword evidence="8 18" id="KW-0723">Serine/threonine-protein kinase</keyword>
<keyword evidence="14 18" id="KW-0067">ATP-binding</keyword>
<evidence type="ECO:0000256" key="21">
    <source>
        <dbReference type="PIRSR" id="PIRSR038147-3"/>
    </source>
</evidence>
<dbReference type="InterPro" id="IPR051272">
    <property type="entry name" value="RIO-type_Ser/Thr_kinase"/>
</dbReference>
<accession>A0A251PA95</accession>
<feature type="binding site" evidence="21">
    <location>
        <position position="328"/>
    </location>
    <ligand>
        <name>Mg(2+)</name>
        <dbReference type="ChEBI" id="CHEBI:18420"/>
    </ligand>
</feature>
<dbReference type="GO" id="GO:0016787">
    <property type="term" value="F:hydrolase activity"/>
    <property type="evidence" value="ECO:0007669"/>
    <property type="project" value="UniProtKB-KW"/>
</dbReference>
<dbReference type="SMART" id="SM00090">
    <property type="entry name" value="RIO"/>
    <property type="match status" value="1"/>
</dbReference>
<feature type="region of interest" description="Disordered" evidence="22">
    <location>
        <begin position="456"/>
        <end position="560"/>
    </location>
</feature>
<dbReference type="PROSITE" id="PS01245">
    <property type="entry name" value="RIO1"/>
    <property type="match status" value="1"/>
</dbReference>
<dbReference type="eggNOG" id="KOG2270">
    <property type="taxonomic scope" value="Eukaryota"/>
</dbReference>
<comment type="catalytic activity">
    <reaction evidence="16 18">
        <text>L-threonyl-[protein] + ATP = O-phospho-L-threonyl-[protein] + ADP + H(+)</text>
        <dbReference type="Rhea" id="RHEA:46608"/>
        <dbReference type="Rhea" id="RHEA-COMP:11060"/>
        <dbReference type="Rhea" id="RHEA-COMP:11605"/>
        <dbReference type="ChEBI" id="CHEBI:15378"/>
        <dbReference type="ChEBI" id="CHEBI:30013"/>
        <dbReference type="ChEBI" id="CHEBI:30616"/>
        <dbReference type="ChEBI" id="CHEBI:61977"/>
        <dbReference type="ChEBI" id="CHEBI:456216"/>
        <dbReference type="EC" id="2.7.11.1"/>
    </reaction>
</comment>
<evidence type="ECO:0000256" key="16">
    <source>
        <dbReference type="ARBA" id="ARBA00047899"/>
    </source>
</evidence>
<feature type="compositionally biased region" description="Basic and acidic residues" evidence="22">
    <location>
        <begin position="475"/>
        <end position="485"/>
    </location>
</feature>
<evidence type="ECO:0000256" key="4">
    <source>
        <dbReference type="ARBA" id="ARBA00012513"/>
    </source>
</evidence>
<evidence type="ECO:0000256" key="19">
    <source>
        <dbReference type="PIRSR" id="PIRSR038147-1"/>
    </source>
</evidence>
<evidence type="ECO:0000256" key="20">
    <source>
        <dbReference type="PIRSR" id="PIRSR038147-2"/>
    </source>
</evidence>
<dbReference type="InterPro" id="IPR011009">
    <property type="entry name" value="Kinase-like_dom_sf"/>
</dbReference>
<dbReference type="EC" id="2.7.11.1" evidence="4 18"/>
<dbReference type="AlphaFoldDB" id="A0A251PA95"/>
<dbReference type="PIRSF" id="PIRSF038147">
    <property type="entry name" value="Ser/Thr_PK_RIO1"/>
    <property type="match status" value="1"/>
</dbReference>
<evidence type="ECO:0000256" key="12">
    <source>
        <dbReference type="ARBA" id="ARBA00022777"/>
    </source>
</evidence>
<dbReference type="GO" id="GO:0004674">
    <property type="term" value="F:protein serine/threonine kinase activity"/>
    <property type="evidence" value="ECO:0000318"/>
    <property type="project" value="GO_Central"/>
</dbReference>
<evidence type="ECO:0000256" key="3">
    <source>
        <dbReference type="ARBA" id="ARBA00009196"/>
    </source>
</evidence>
<evidence type="ECO:0000256" key="10">
    <source>
        <dbReference type="ARBA" id="ARBA00022723"/>
    </source>
</evidence>
<feature type="compositionally biased region" description="Acidic residues" evidence="22">
    <location>
        <begin position="21"/>
        <end position="44"/>
    </location>
</feature>
<evidence type="ECO:0000256" key="14">
    <source>
        <dbReference type="ARBA" id="ARBA00022840"/>
    </source>
</evidence>
<comment type="subcellular location">
    <subcellularLocation>
        <location evidence="2">Cytoplasm</location>
    </subcellularLocation>
</comment>
<dbReference type="FunFam" id="3.30.200.20:FF:000148">
    <property type="entry name" value="Serine/threonine-protein kinase RIO1"/>
    <property type="match status" value="1"/>
</dbReference>
<feature type="compositionally biased region" description="Basic residues" evidence="22">
    <location>
        <begin position="537"/>
        <end position="560"/>
    </location>
</feature>
<evidence type="ECO:0000313" key="25">
    <source>
        <dbReference type="Proteomes" id="UP000006882"/>
    </source>
</evidence>
<protein>
    <recommendedName>
        <fullName evidence="5 18">Serine/threonine-protein kinase RIO1</fullName>
        <ecNumber evidence="4 18">2.7.11.1</ecNumber>
    </recommendedName>
</protein>
<dbReference type="Gene3D" id="1.10.510.10">
    <property type="entry name" value="Transferase(Phosphotransferase) domain 1"/>
    <property type="match status" value="1"/>
</dbReference>
<feature type="compositionally biased region" description="Polar residues" evidence="22">
    <location>
        <begin position="78"/>
        <end position="88"/>
    </location>
</feature>
<feature type="compositionally biased region" description="Basic and acidic residues" evidence="22">
    <location>
        <begin position="49"/>
        <end position="58"/>
    </location>
</feature>
<feature type="domain" description="RIO kinase" evidence="23">
    <location>
        <begin position="138"/>
        <end position="374"/>
    </location>
</feature>
<evidence type="ECO:0000256" key="7">
    <source>
        <dbReference type="ARBA" id="ARBA00022517"/>
    </source>
</evidence>
<evidence type="ECO:0000256" key="17">
    <source>
        <dbReference type="ARBA" id="ARBA00048679"/>
    </source>
</evidence>
<dbReference type="EMBL" id="CM007655">
    <property type="protein sequence ID" value="ONI07980.1"/>
    <property type="molecule type" value="Genomic_DNA"/>
</dbReference>
<comment type="similarity">
    <text evidence="3 18">Belongs to the protein kinase superfamily. RIO-type Ser/Thr kinase family.</text>
</comment>
<dbReference type="CDD" id="cd05147">
    <property type="entry name" value="RIO1_euk"/>
    <property type="match status" value="1"/>
</dbReference>
<dbReference type="PANTHER" id="PTHR45723">
    <property type="entry name" value="SERINE/THREONINE-PROTEIN KINASE RIO1"/>
    <property type="match status" value="1"/>
</dbReference>
<feature type="binding site" evidence="21">
    <location>
        <position position="316"/>
    </location>
    <ligand>
        <name>Mg(2+)</name>
        <dbReference type="ChEBI" id="CHEBI:18420"/>
    </ligand>
</feature>
<feature type="region of interest" description="Disordered" evidence="22">
    <location>
        <begin position="1"/>
        <end position="88"/>
    </location>
</feature>
<feature type="compositionally biased region" description="Acidic residues" evidence="22">
    <location>
        <begin position="486"/>
        <end position="501"/>
    </location>
</feature>
<feature type="active site" description="4-aspartylphosphate intermediate" evidence="19">
    <location>
        <position position="328"/>
    </location>
</feature>
<evidence type="ECO:0000256" key="9">
    <source>
        <dbReference type="ARBA" id="ARBA00022679"/>
    </source>
</evidence>
<dbReference type="Gene3D" id="3.30.200.20">
    <property type="entry name" value="Phosphorylase Kinase, domain 1"/>
    <property type="match status" value="1"/>
</dbReference>
<feature type="compositionally biased region" description="Basic and acidic residues" evidence="22">
    <location>
        <begin position="7"/>
        <end position="20"/>
    </location>
</feature>
<keyword evidence="25" id="KW-1185">Reference proteome</keyword>
<keyword evidence="13" id="KW-0378">Hydrolase</keyword>
<evidence type="ECO:0000256" key="11">
    <source>
        <dbReference type="ARBA" id="ARBA00022741"/>
    </source>
</evidence>
<dbReference type="Proteomes" id="UP000006882">
    <property type="component" value="Chromosome G5"/>
</dbReference>
<dbReference type="OrthoDB" id="205248at2759"/>
<evidence type="ECO:0000256" key="6">
    <source>
        <dbReference type="ARBA" id="ARBA00022490"/>
    </source>
</evidence>
<dbReference type="InterPro" id="IPR017407">
    <property type="entry name" value="Ser/Thr_kinase_Rio1"/>
</dbReference>
<keyword evidence="6" id="KW-0963">Cytoplasm</keyword>
<dbReference type="Gramene" id="ONI07980">
    <property type="protein sequence ID" value="ONI07980"/>
    <property type="gene ID" value="PRUPE_5G151200"/>
</dbReference>
<keyword evidence="9 18" id="KW-0808">Transferase</keyword>
<dbReference type="GO" id="GO:0106310">
    <property type="term" value="F:protein serine kinase activity"/>
    <property type="evidence" value="ECO:0007669"/>
    <property type="project" value="RHEA"/>
</dbReference>
<comment type="cofactor">
    <cofactor evidence="1 21">
        <name>Mg(2+)</name>
        <dbReference type="ChEBI" id="CHEBI:18420"/>
    </cofactor>
</comment>
<dbReference type="SMR" id="A0A251PA95"/>
<dbReference type="InterPro" id="IPR018935">
    <property type="entry name" value="RIO_kinase_CS"/>
</dbReference>
<name>A0A251PA95_PRUPE</name>
<keyword evidence="15" id="KW-0460">Magnesium</keyword>
<evidence type="ECO:0000313" key="24">
    <source>
        <dbReference type="EMBL" id="ONI07980.1"/>
    </source>
</evidence>
<reference evidence="24 25" key="1">
    <citation type="journal article" date="2013" name="Nat. Genet.">
        <title>The high-quality draft genome of peach (Prunus persica) identifies unique patterns of genetic diversity, domestication and genome evolution.</title>
        <authorList>
            <consortium name="International Peach Genome Initiative"/>
            <person name="Verde I."/>
            <person name="Abbott A.G."/>
            <person name="Scalabrin S."/>
            <person name="Jung S."/>
            <person name="Shu S."/>
            <person name="Marroni F."/>
            <person name="Zhebentyayeva T."/>
            <person name="Dettori M.T."/>
            <person name="Grimwood J."/>
            <person name="Cattonaro F."/>
            <person name="Zuccolo A."/>
            <person name="Rossini L."/>
            <person name="Jenkins J."/>
            <person name="Vendramin E."/>
            <person name="Meisel L.A."/>
            <person name="Decroocq V."/>
            <person name="Sosinski B."/>
            <person name="Prochnik S."/>
            <person name="Mitros T."/>
            <person name="Policriti A."/>
            <person name="Cipriani G."/>
            <person name="Dondini L."/>
            <person name="Ficklin S."/>
            <person name="Goodstein D.M."/>
            <person name="Xuan P."/>
            <person name="Del Fabbro C."/>
            <person name="Aramini V."/>
            <person name="Copetti D."/>
            <person name="Gonzalez S."/>
            <person name="Horner D.S."/>
            <person name="Falchi R."/>
            <person name="Lucas S."/>
            <person name="Mica E."/>
            <person name="Maldonado J."/>
            <person name="Lazzari B."/>
            <person name="Bielenberg D."/>
            <person name="Pirona R."/>
            <person name="Miculan M."/>
            <person name="Barakat A."/>
            <person name="Testolin R."/>
            <person name="Stella A."/>
            <person name="Tartarini S."/>
            <person name="Tonutti P."/>
            <person name="Arus P."/>
            <person name="Orellana A."/>
            <person name="Wells C."/>
            <person name="Main D."/>
            <person name="Vizzotto G."/>
            <person name="Silva H."/>
            <person name="Salamini F."/>
            <person name="Schmutz J."/>
            <person name="Morgante M."/>
            <person name="Rokhsar D.S."/>
        </authorList>
    </citation>
    <scope>NUCLEOTIDE SEQUENCE [LARGE SCALE GENOMIC DNA]</scope>
    <source>
        <strain evidence="25">cv. Nemared</strain>
    </source>
</reference>
<dbReference type="Pfam" id="PF01163">
    <property type="entry name" value="RIO1"/>
    <property type="match status" value="1"/>
</dbReference>
<sequence>MAAVEEIVEKEKAPEAKKEEAEEEEEVEEDEDEELWTSDSDVGDALDYLDSRDDDRGVDGGFTINSRRPNAHGGLHSRPNSSTLQPLSNRNQKFTTHIRASPLEEWEGRLNVGMSNSVTTAIRGSVRDTAIGRKRTTEKADRATVEQAIDPRTRMVLFKMLNIGTFHDINGCISTGKEANVYHATKSDGQEMAIKIYKTSILIFKDRDRYVQGDYRFRHGYCKNNPRKMVRTWAEKEMRNLKRLREDGIRCPAIVSLKLHVLVMEFIGKSGWAAPRLKDAALSLDKLREGYIEMIIAMRMMYQKSKLVHGDLSEYNILYFEGHLYIIDVSQSVELDHPHALDFLREDCVHVSDFFKKNGVAVMTIRELFDFIVDPSIADDAVDSYLDMVQQKVIARGDMTAEDEIADSVFVQSYIPKTLDSVKNVEEDVIRLTSGGDTGDMYYKTITGLKQALPECQSVPSEKEQQQDAKAVAKSSDDPVGHSENPETESDSDRDDEDSSDSEGRSSSSETKAQDPLDKKAARKENKKKVKEEKREARKTKVPKALKKRKKKMAKAHKTR</sequence>